<sequence precursor="true">MPRFRLLPVLAAIQLCWLPLAIAETDTTSAPLTAKKPQPIHPQHVEFSRWRALLTDWRDLRDQLRTARVKVVGEEQRAYTHRQGRGAPQSRISRNLFTLEGQLNLETGIRRWTDTEFESQYEVHVKLSDTERIRFWLRNGVPSTVSHPLYIWKPEPVMPRSLKYWNPLYAGFNQFSLTGHIIDSQSAADLWYKGFLNTGRTNLQDSITFRRNETTGLLFVRLKRFCPINNKPGVRLSELCFNERQGLTLLSHKLWLYPAKVEQPEFPFREVTVSWKQIDQVWVPVTVNIVSNRGQSFTSLKLEWSHLNEPPQRSTPPRQEQDAPLDWSKIMIL</sequence>
<feature type="signal peptide" evidence="1">
    <location>
        <begin position="1"/>
        <end position="23"/>
    </location>
</feature>
<feature type="chain" id="PRO_5021838101" evidence="1">
    <location>
        <begin position="24"/>
        <end position="333"/>
    </location>
</feature>
<keyword evidence="3" id="KW-1185">Reference proteome</keyword>
<evidence type="ECO:0000313" key="3">
    <source>
        <dbReference type="Proteomes" id="UP000315647"/>
    </source>
</evidence>
<organism evidence="2 3">
    <name type="scientific">Gimesia panareensis</name>
    <dbReference type="NCBI Taxonomy" id="2527978"/>
    <lineage>
        <taxon>Bacteria</taxon>
        <taxon>Pseudomonadati</taxon>
        <taxon>Planctomycetota</taxon>
        <taxon>Planctomycetia</taxon>
        <taxon>Planctomycetales</taxon>
        <taxon>Planctomycetaceae</taxon>
        <taxon>Gimesia</taxon>
    </lineage>
</organism>
<dbReference type="AlphaFoldDB" id="A0A517QG73"/>
<dbReference type="Proteomes" id="UP000315647">
    <property type="component" value="Chromosome"/>
</dbReference>
<dbReference type="EMBL" id="CP037421">
    <property type="protein sequence ID" value="QDT30640.1"/>
    <property type="molecule type" value="Genomic_DNA"/>
</dbReference>
<protein>
    <submittedName>
        <fullName evidence="2">Uncharacterized protein</fullName>
    </submittedName>
</protein>
<proteinExistence type="predicted"/>
<evidence type="ECO:0000313" key="2">
    <source>
        <dbReference type="EMBL" id="QDT30640.1"/>
    </source>
</evidence>
<name>A0A517QG73_9PLAN</name>
<keyword evidence="1" id="KW-0732">Signal</keyword>
<evidence type="ECO:0000256" key="1">
    <source>
        <dbReference type="SAM" id="SignalP"/>
    </source>
</evidence>
<reference evidence="2 3" key="1">
    <citation type="submission" date="2019-03" db="EMBL/GenBank/DDBJ databases">
        <title>Deep-cultivation of Planctomycetes and their phenomic and genomic characterization uncovers novel biology.</title>
        <authorList>
            <person name="Wiegand S."/>
            <person name="Jogler M."/>
            <person name="Boedeker C."/>
            <person name="Pinto D."/>
            <person name="Vollmers J."/>
            <person name="Rivas-Marin E."/>
            <person name="Kohn T."/>
            <person name="Peeters S.H."/>
            <person name="Heuer A."/>
            <person name="Rast P."/>
            <person name="Oberbeckmann S."/>
            <person name="Bunk B."/>
            <person name="Jeske O."/>
            <person name="Meyerdierks A."/>
            <person name="Storesund J.E."/>
            <person name="Kallscheuer N."/>
            <person name="Luecker S."/>
            <person name="Lage O.M."/>
            <person name="Pohl T."/>
            <person name="Merkel B.J."/>
            <person name="Hornburger P."/>
            <person name="Mueller R.-W."/>
            <person name="Bruemmer F."/>
            <person name="Labrenz M."/>
            <person name="Spormann A.M."/>
            <person name="Op den Camp H."/>
            <person name="Overmann J."/>
            <person name="Amann R."/>
            <person name="Jetten M.S.M."/>
            <person name="Mascher T."/>
            <person name="Medema M.H."/>
            <person name="Devos D.P."/>
            <person name="Kaster A.-K."/>
            <person name="Ovreas L."/>
            <person name="Rohde M."/>
            <person name="Galperin M.Y."/>
            <person name="Jogler C."/>
        </authorList>
    </citation>
    <scope>NUCLEOTIDE SEQUENCE [LARGE SCALE GENOMIC DNA]</scope>
    <source>
        <strain evidence="2 3">Enr10</strain>
    </source>
</reference>
<accession>A0A517QG73</accession>
<dbReference type="RefSeq" id="WP_145452519.1">
    <property type="nucleotide sequence ID" value="NZ_CP037421.1"/>
</dbReference>
<gene>
    <name evidence="2" type="ORF">Enr10x_60080</name>
</gene>